<evidence type="ECO:0000313" key="6">
    <source>
        <dbReference type="Proteomes" id="UP001156441"/>
    </source>
</evidence>
<evidence type="ECO:0000256" key="3">
    <source>
        <dbReference type="ARBA" id="ARBA00022490"/>
    </source>
</evidence>
<comment type="similarity">
    <text evidence="2">Belongs to the EspG family.</text>
</comment>
<dbReference type="RefSeq" id="WP_260189877.1">
    <property type="nucleotide sequence ID" value="NZ_JAFFZE010000006.1"/>
</dbReference>
<keyword evidence="4" id="KW-0143">Chaperone</keyword>
<keyword evidence="3" id="KW-0963">Cytoplasm</keyword>
<accession>A0ABT2J3V2</accession>
<comment type="caution">
    <text evidence="5">The sequence shown here is derived from an EMBL/GenBank/DDBJ whole genome shotgun (WGS) entry which is preliminary data.</text>
</comment>
<protein>
    <submittedName>
        <fullName evidence="5">ESX secretion-associated protein EspG</fullName>
    </submittedName>
</protein>
<dbReference type="Pfam" id="PF14011">
    <property type="entry name" value="ESX-1_EspG"/>
    <property type="match status" value="1"/>
</dbReference>
<dbReference type="Proteomes" id="UP001156441">
    <property type="component" value="Unassembled WGS sequence"/>
</dbReference>
<evidence type="ECO:0000256" key="4">
    <source>
        <dbReference type="ARBA" id="ARBA00023186"/>
    </source>
</evidence>
<evidence type="ECO:0000256" key="2">
    <source>
        <dbReference type="ARBA" id="ARBA00006411"/>
    </source>
</evidence>
<evidence type="ECO:0000313" key="5">
    <source>
        <dbReference type="EMBL" id="MCT2582533.1"/>
    </source>
</evidence>
<name>A0ABT2J3V2_9PSEU</name>
<dbReference type="InterPro" id="IPR025734">
    <property type="entry name" value="EspG"/>
</dbReference>
<keyword evidence="6" id="KW-1185">Reference proteome</keyword>
<evidence type="ECO:0000256" key="1">
    <source>
        <dbReference type="ARBA" id="ARBA00004496"/>
    </source>
</evidence>
<proteinExistence type="inferred from homology"/>
<sequence length="223" mass="24128">MNILSPLELDFLWESVGAGELPYPLESRSHGTTVDERGALRRRVLGDRPVVDHVEDWLTVLARADRSVDAVFLAEPDARPTSAIAAALDDRALLATQHGDGVSLRPIDPVSLASSVVDLLPAAPRGTEPSVTMPADELAAGGRTGADREVLARFAEQRHLRVGQLAANARRLGGRARSPVLSWFDTDTGRYLTYTTDGWVTIAPADAPTLRHRLIEMLGSLVR</sequence>
<reference evidence="5 6" key="1">
    <citation type="submission" date="2021-02" db="EMBL/GenBank/DDBJ databases">
        <title>Actinophytocola xerophila sp. nov., isolated from soil of cotton cropping field.</title>
        <authorList>
            <person name="Huang R."/>
            <person name="Chen X."/>
            <person name="Ge X."/>
            <person name="Liu W."/>
        </authorList>
    </citation>
    <scope>NUCLEOTIDE SEQUENCE [LARGE SCALE GENOMIC DNA]</scope>
    <source>
        <strain evidence="5 6">S1-96</strain>
    </source>
</reference>
<comment type="subcellular location">
    <subcellularLocation>
        <location evidence="1">Cytoplasm</location>
    </subcellularLocation>
</comment>
<gene>
    <name evidence="5" type="ORF">JT362_05280</name>
</gene>
<organism evidence="5 6">
    <name type="scientific">Actinophytocola gossypii</name>
    <dbReference type="NCBI Taxonomy" id="2812003"/>
    <lineage>
        <taxon>Bacteria</taxon>
        <taxon>Bacillati</taxon>
        <taxon>Actinomycetota</taxon>
        <taxon>Actinomycetes</taxon>
        <taxon>Pseudonocardiales</taxon>
        <taxon>Pseudonocardiaceae</taxon>
    </lineage>
</organism>
<dbReference type="EMBL" id="JAFFZE010000006">
    <property type="protein sequence ID" value="MCT2582533.1"/>
    <property type="molecule type" value="Genomic_DNA"/>
</dbReference>